<keyword evidence="9" id="KW-1185">Reference proteome</keyword>
<feature type="compositionally biased region" description="Basic residues" evidence="6">
    <location>
        <begin position="329"/>
        <end position="342"/>
    </location>
</feature>
<feature type="domain" description="CCHC-type" evidence="7">
    <location>
        <begin position="95"/>
        <end position="109"/>
    </location>
</feature>
<dbReference type="CDD" id="cd00303">
    <property type="entry name" value="retropepsin_like"/>
    <property type="match status" value="1"/>
</dbReference>
<feature type="region of interest" description="Disordered" evidence="6">
    <location>
        <begin position="424"/>
        <end position="449"/>
    </location>
</feature>
<dbReference type="SMART" id="SM00343">
    <property type="entry name" value="ZnF_C2HC"/>
    <property type="match status" value="1"/>
</dbReference>
<evidence type="ECO:0000256" key="5">
    <source>
        <dbReference type="PROSITE-ProRule" id="PRU00047"/>
    </source>
</evidence>
<dbReference type="Proteomes" id="UP001165121">
    <property type="component" value="Unassembled WGS sequence"/>
</dbReference>
<keyword evidence="5" id="KW-0863">Zinc-finger</keyword>
<dbReference type="Gene3D" id="3.10.10.10">
    <property type="entry name" value="HIV Type 1 Reverse Transcriptase, subunit A, domain 1"/>
    <property type="match status" value="1"/>
</dbReference>
<accession>A0A9W7CUP3</accession>
<dbReference type="PROSITE" id="PS50158">
    <property type="entry name" value="ZF_CCHC"/>
    <property type="match status" value="1"/>
</dbReference>
<feature type="region of interest" description="Disordered" evidence="6">
    <location>
        <begin position="314"/>
        <end position="353"/>
    </location>
</feature>
<dbReference type="PANTHER" id="PTHR37984:SF5">
    <property type="entry name" value="PROTEIN NYNRIN-LIKE"/>
    <property type="match status" value="1"/>
</dbReference>
<dbReference type="OrthoDB" id="786726at2759"/>
<protein>
    <submittedName>
        <fullName evidence="8">Unnamed protein product</fullName>
    </submittedName>
</protein>
<proteinExistence type="predicted"/>
<dbReference type="GO" id="GO:0004519">
    <property type="term" value="F:endonuclease activity"/>
    <property type="evidence" value="ECO:0007669"/>
    <property type="project" value="UniProtKB-KW"/>
</dbReference>
<evidence type="ECO:0000256" key="3">
    <source>
        <dbReference type="ARBA" id="ARBA00022722"/>
    </source>
</evidence>
<feature type="compositionally biased region" description="Polar residues" evidence="6">
    <location>
        <begin position="79"/>
        <end position="89"/>
    </location>
</feature>
<gene>
    <name evidence="8" type="ORF">Pfra01_001164900</name>
</gene>
<dbReference type="GO" id="GO:0016779">
    <property type="term" value="F:nucleotidyltransferase activity"/>
    <property type="evidence" value="ECO:0007669"/>
    <property type="project" value="UniProtKB-KW"/>
</dbReference>
<comment type="caution">
    <text evidence="8">The sequence shown here is derived from an EMBL/GenBank/DDBJ whole genome shotgun (WGS) entry which is preliminary data.</text>
</comment>
<evidence type="ECO:0000259" key="7">
    <source>
        <dbReference type="PROSITE" id="PS50158"/>
    </source>
</evidence>
<dbReference type="GO" id="GO:0008270">
    <property type="term" value="F:zinc ion binding"/>
    <property type="evidence" value="ECO:0007669"/>
    <property type="project" value="UniProtKB-KW"/>
</dbReference>
<dbReference type="InterPro" id="IPR050951">
    <property type="entry name" value="Retrovirus_Pol_polyprotein"/>
</dbReference>
<keyword evidence="4" id="KW-0255">Endonuclease</keyword>
<dbReference type="SUPFAM" id="SSF57756">
    <property type="entry name" value="Retrovirus zinc finger-like domains"/>
    <property type="match status" value="1"/>
</dbReference>
<dbReference type="PANTHER" id="PTHR37984">
    <property type="entry name" value="PROTEIN CBG26694"/>
    <property type="match status" value="1"/>
</dbReference>
<evidence type="ECO:0000256" key="1">
    <source>
        <dbReference type="ARBA" id="ARBA00022679"/>
    </source>
</evidence>
<evidence type="ECO:0000313" key="9">
    <source>
        <dbReference type="Proteomes" id="UP001165121"/>
    </source>
</evidence>
<evidence type="ECO:0000256" key="2">
    <source>
        <dbReference type="ARBA" id="ARBA00022695"/>
    </source>
</evidence>
<dbReference type="GO" id="GO:0003676">
    <property type="term" value="F:nucleic acid binding"/>
    <property type="evidence" value="ECO:0007669"/>
    <property type="project" value="InterPro"/>
</dbReference>
<keyword evidence="2" id="KW-0548">Nucleotidyltransferase</keyword>
<keyword evidence="1" id="KW-0808">Transferase</keyword>
<keyword evidence="5" id="KW-0479">Metal-binding</keyword>
<organism evidence="8 9">
    <name type="scientific">Phytophthora fragariaefolia</name>
    <dbReference type="NCBI Taxonomy" id="1490495"/>
    <lineage>
        <taxon>Eukaryota</taxon>
        <taxon>Sar</taxon>
        <taxon>Stramenopiles</taxon>
        <taxon>Oomycota</taxon>
        <taxon>Peronosporomycetes</taxon>
        <taxon>Peronosporales</taxon>
        <taxon>Peronosporaceae</taxon>
        <taxon>Phytophthora</taxon>
    </lineage>
</organism>
<dbReference type="AlphaFoldDB" id="A0A9W7CUP3"/>
<sequence length="582" mass="63321">MATQVHVFVSGMNAGYQRFYLTRKTPSTLEEAFTVALPEDYSVSASHAFDASRPLVHDPEPEPMEVDTIQSYRLRREPTSPSRQSSTRGSRPMMCFRCGKPGHRAAVCRAPSPMAANATTVNDVAASKHGDGHPPVLHARLSATTSGGDVRRIVLSLHVEDAQGPIRTLLDSGATNNFVRATSLPALPADMSIRVSGGEMIVKYANGKPRRTPRRSATFAYKFDGFRSSEAFLVIELSGSFDCVFGIPRLARHQPAIDWLAVMDPDSMTHAAPEESDDPSCARELPEDVDAAGQLPPRLGADVEFRHPESADVIEHGFSLSAGEDTPRPVRRRGRRKPRRPRAPSQDPVETESEVISVLVGNNADEPPRACNVEVARPPCDAAEITRLPGLSWKHFLRDLRRGEIEQVCMIVAEDAASIAAVETHASGSKSDARTRPKGAEPKTTRASRYAAQSLPALEAAGNPVAPLVREFSDTFPDKVPAALPPDRGVRHEIDLVPGANPTFCMKKATGGWRIVHAFNKRNDATIAAQTPIPRKAMVLDTMSGSTKFSAIDLMDGFYYILMREVDVPLTAVSTPSGMIWE</sequence>
<dbReference type="Gene3D" id="3.30.70.270">
    <property type="match status" value="1"/>
</dbReference>
<dbReference type="InterPro" id="IPR021109">
    <property type="entry name" value="Peptidase_aspartic_dom_sf"/>
</dbReference>
<feature type="compositionally biased region" description="Basic and acidic residues" evidence="6">
    <location>
        <begin position="431"/>
        <end position="444"/>
    </location>
</feature>
<evidence type="ECO:0000256" key="6">
    <source>
        <dbReference type="SAM" id="MobiDB-lite"/>
    </source>
</evidence>
<keyword evidence="5" id="KW-0862">Zinc</keyword>
<reference evidence="8" key="1">
    <citation type="submission" date="2023-04" db="EMBL/GenBank/DDBJ databases">
        <title>Phytophthora fragariaefolia NBRC 109709.</title>
        <authorList>
            <person name="Ichikawa N."/>
            <person name="Sato H."/>
            <person name="Tonouchi N."/>
        </authorList>
    </citation>
    <scope>NUCLEOTIDE SEQUENCE</scope>
    <source>
        <strain evidence="8">NBRC 109709</strain>
    </source>
</reference>
<evidence type="ECO:0000313" key="8">
    <source>
        <dbReference type="EMBL" id="GMF39318.1"/>
    </source>
</evidence>
<dbReference type="EMBL" id="BSXT01001155">
    <property type="protein sequence ID" value="GMF39318.1"/>
    <property type="molecule type" value="Genomic_DNA"/>
</dbReference>
<dbReference type="InterPro" id="IPR036875">
    <property type="entry name" value="Znf_CCHC_sf"/>
</dbReference>
<dbReference type="InterPro" id="IPR043502">
    <property type="entry name" value="DNA/RNA_pol_sf"/>
</dbReference>
<keyword evidence="3" id="KW-0540">Nuclease</keyword>
<dbReference type="SUPFAM" id="SSF56672">
    <property type="entry name" value="DNA/RNA polymerases"/>
    <property type="match status" value="1"/>
</dbReference>
<dbReference type="InterPro" id="IPR001878">
    <property type="entry name" value="Znf_CCHC"/>
</dbReference>
<evidence type="ECO:0000256" key="4">
    <source>
        <dbReference type="ARBA" id="ARBA00022759"/>
    </source>
</evidence>
<keyword evidence="4" id="KW-0378">Hydrolase</keyword>
<dbReference type="InterPro" id="IPR043128">
    <property type="entry name" value="Rev_trsase/Diguanyl_cyclase"/>
</dbReference>
<feature type="region of interest" description="Disordered" evidence="6">
    <location>
        <begin position="73"/>
        <end position="93"/>
    </location>
</feature>
<dbReference type="Gene3D" id="2.40.70.10">
    <property type="entry name" value="Acid Proteases"/>
    <property type="match status" value="1"/>
</dbReference>
<name>A0A9W7CUP3_9STRA</name>